<dbReference type="Proteomes" id="UP001344658">
    <property type="component" value="Unassembled WGS sequence"/>
</dbReference>
<dbReference type="SUPFAM" id="SSF47413">
    <property type="entry name" value="lambda repressor-like DNA-binding domains"/>
    <property type="match status" value="1"/>
</dbReference>
<protein>
    <submittedName>
        <fullName evidence="2">Helix-turn-helix domain-containing protein</fullName>
    </submittedName>
</protein>
<dbReference type="Pfam" id="PF13560">
    <property type="entry name" value="HTH_31"/>
    <property type="match status" value="1"/>
</dbReference>
<comment type="caution">
    <text evidence="2">The sequence shown here is derived from an EMBL/GenBank/DDBJ whole genome shotgun (WGS) entry which is preliminary data.</text>
</comment>
<reference evidence="2 3" key="1">
    <citation type="submission" date="2023-12" db="EMBL/GenBank/DDBJ databases">
        <title>Streptomyces sp. V4-01.</title>
        <authorList>
            <person name="Somphong A."/>
            <person name="Phongsopitanun W."/>
        </authorList>
    </citation>
    <scope>NUCLEOTIDE SEQUENCE [LARGE SCALE GENOMIC DNA]</scope>
    <source>
        <strain evidence="2 3">V4-01</strain>
    </source>
</reference>
<proteinExistence type="predicted"/>
<evidence type="ECO:0000313" key="3">
    <source>
        <dbReference type="Proteomes" id="UP001344658"/>
    </source>
</evidence>
<dbReference type="PROSITE" id="PS50943">
    <property type="entry name" value="HTH_CROC1"/>
    <property type="match status" value="1"/>
</dbReference>
<feature type="domain" description="HTH cro/C1-type" evidence="1">
    <location>
        <begin position="13"/>
        <end position="68"/>
    </location>
</feature>
<dbReference type="RefSeq" id="WP_330796354.1">
    <property type="nucleotide sequence ID" value="NZ_JAZEWV010000012.1"/>
</dbReference>
<gene>
    <name evidence="2" type="ORF">V2S66_17150</name>
</gene>
<keyword evidence="3" id="KW-1185">Reference proteome</keyword>
<dbReference type="InterPro" id="IPR001387">
    <property type="entry name" value="Cro/C1-type_HTH"/>
</dbReference>
<sequence length="414" mass="44623">MPLSSDEHIGTRVRIARNAAGLTQVELADFLSRTESWLANVESGRQPLDRYSIITGIAERCDVDVVWLLGQPYRLQRSGGNLAHAHIPALRTGMRRAGLILSGHPGLNPQGRPVDMAEMGRQSEKANAARQAANLPLVATLLPAMIEDLNTALLTSQGSEREEALRLMVDAARTARMCLNQLGYPDFAWFAAEVAAAAATKLGDPVVKAAVAWDRCGALLHQASMRETVAVAEAALRDLEPYAVGQHADMAAVSLRGALHLRAAIAYARGNQAVDAWARIDAALDDAEQLGPGWYDVRQQTVFGRGTVAVHAAEAGVEVDEPDSGLRRVPRVNISEVPSKERRTHYAIDEARSLHRLGRSPAAVLKLRSAAAAAPYYVYADPMARALVSDLARIGVPSQATVLSHLIRNMELVS</sequence>
<dbReference type="EMBL" id="JAZEWV010000012">
    <property type="protein sequence ID" value="MEE4543692.1"/>
    <property type="molecule type" value="Genomic_DNA"/>
</dbReference>
<evidence type="ECO:0000259" key="1">
    <source>
        <dbReference type="PROSITE" id="PS50943"/>
    </source>
</evidence>
<organism evidence="2 3">
    <name type="scientific">Actinacidiphila polyblastidii</name>
    <dbReference type="NCBI Taxonomy" id="3110430"/>
    <lineage>
        <taxon>Bacteria</taxon>
        <taxon>Bacillati</taxon>
        <taxon>Actinomycetota</taxon>
        <taxon>Actinomycetes</taxon>
        <taxon>Kitasatosporales</taxon>
        <taxon>Streptomycetaceae</taxon>
        <taxon>Actinacidiphila</taxon>
    </lineage>
</organism>
<dbReference type="InterPro" id="IPR010982">
    <property type="entry name" value="Lambda_DNA-bd_dom_sf"/>
</dbReference>
<accession>A0ABU7PD02</accession>
<dbReference type="CDD" id="cd00093">
    <property type="entry name" value="HTH_XRE"/>
    <property type="match status" value="1"/>
</dbReference>
<evidence type="ECO:0000313" key="2">
    <source>
        <dbReference type="EMBL" id="MEE4543692.1"/>
    </source>
</evidence>
<name>A0ABU7PD02_9ACTN</name>
<dbReference type="Gene3D" id="1.10.260.40">
    <property type="entry name" value="lambda repressor-like DNA-binding domains"/>
    <property type="match status" value="1"/>
</dbReference>